<evidence type="ECO:0000256" key="6">
    <source>
        <dbReference type="ARBA" id="ARBA00023239"/>
    </source>
</evidence>
<accession>A0AAE3VG55</accession>
<comment type="function">
    <text evidence="7">Involved in the biosynthesis of isopentenyl diphosphate (IPP) and dimethylallyl diphosphate (DMAPP), two major building blocks of isoprenoid compounds. Catalyzes the conversion of 4-diphosphocytidyl-2-C-methyl-D-erythritol 2-phosphate (CDP-ME2P) to 2-C-methyl-D-erythritol 2,4-cyclodiphosphate (ME-CPP) with a corresponding release of cytidine 5-monophosphate (CMP).</text>
</comment>
<feature type="binding site" evidence="7">
    <location>
        <position position="11"/>
    </location>
    <ligand>
        <name>a divalent metal cation</name>
        <dbReference type="ChEBI" id="CHEBI:60240"/>
    </ligand>
</feature>
<evidence type="ECO:0000256" key="4">
    <source>
        <dbReference type="ARBA" id="ARBA00022723"/>
    </source>
</evidence>
<feature type="binding site" evidence="7">
    <location>
        <begin position="57"/>
        <end position="59"/>
    </location>
    <ligand>
        <name>4-CDP-2-C-methyl-D-erythritol 2-phosphate</name>
        <dbReference type="ChEBI" id="CHEBI:57919"/>
    </ligand>
</feature>
<feature type="binding site" evidence="7">
    <location>
        <position position="43"/>
    </location>
    <ligand>
        <name>a divalent metal cation</name>
        <dbReference type="ChEBI" id="CHEBI:60240"/>
    </ligand>
</feature>
<proteinExistence type="inferred from homology"/>
<dbReference type="GO" id="GO:0016114">
    <property type="term" value="P:terpenoid biosynthetic process"/>
    <property type="evidence" value="ECO:0007669"/>
    <property type="project" value="InterPro"/>
</dbReference>
<reference evidence="10" key="1">
    <citation type="submission" date="2023-07" db="EMBL/GenBank/DDBJ databases">
        <title>Genomic Encyclopedia of Type Strains, Phase IV (KMG-IV): sequencing the most valuable type-strain genomes for metagenomic binning, comparative biology and taxonomic classification.</title>
        <authorList>
            <person name="Goeker M."/>
        </authorList>
    </citation>
    <scope>NUCLEOTIDE SEQUENCE</scope>
    <source>
        <strain evidence="10">DSM 24202</strain>
    </source>
</reference>
<evidence type="ECO:0000256" key="2">
    <source>
        <dbReference type="ARBA" id="ARBA00004709"/>
    </source>
</evidence>
<evidence type="ECO:0000259" key="9">
    <source>
        <dbReference type="Pfam" id="PF02542"/>
    </source>
</evidence>
<feature type="binding site" evidence="7">
    <location>
        <begin position="62"/>
        <end position="66"/>
    </location>
    <ligand>
        <name>4-CDP-2-C-methyl-D-erythritol 2-phosphate</name>
        <dbReference type="ChEBI" id="CHEBI:57919"/>
    </ligand>
</feature>
<comment type="pathway">
    <text evidence="2 7">Isoprenoid biosynthesis; isopentenyl diphosphate biosynthesis via DXP pathway; isopentenyl diphosphate from 1-deoxy-D-xylulose 5-phosphate: step 4/6.</text>
</comment>
<dbReference type="PANTHER" id="PTHR43181:SF1">
    <property type="entry name" value="2-C-METHYL-D-ERYTHRITOL 2,4-CYCLODIPHOSPHATE SYNTHASE, CHLOROPLASTIC"/>
    <property type="match status" value="1"/>
</dbReference>
<dbReference type="Pfam" id="PF02542">
    <property type="entry name" value="YgbB"/>
    <property type="match status" value="1"/>
</dbReference>
<keyword evidence="4 7" id="KW-0479">Metal-binding</keyword>
<dbReference type="PANTHER" id="PTHR43181">
    <property type="entry name" value="2-C-METHYL-D-ERYTHRITOL 2,4-CYCLODIPHOSPHATE SYNTHASE, CHLOROPLASTIC"/>
    <property type="match status" value="1"/>
</dbReference>
<keyword evidence="11" id="KW-1185">Reference proteome</keyword>
<dbReference type="GO" id="GO:0046872">
    <property type="term" value="F:metal ion binding"/>
    <property type="evidence" value="ECO:0007669"/>
    <property type="project" value="UniProtKB-KW"/>
</dbReference>
<comment type="similarity">
    <text evidence="7 8">Belongs to the IspF family.</text>
</comment>
<dbReference type="AlphaFoldDB" id="A0AAE3VG55"/>
<sequence length="164" mass="17902">MLRIGQGYDLHRCVSGRELWLGGVHLPSPWGLQGHSDADALLHAITDAVLGALALGDIGQWFPDTDERWRGASSALLLRQVLDDPRVSCWQLINLDCTVITEKPKLAPHIPAMREAIAALFRCQPERISVKAKTNEQQDAIGQGAALAAQAIVLLCDMADYPED</sequence>
<feature type="binding site" evidence="7">
    <location>
        <begin position="9"/>
        <end position="11"/>
    </location>
    <ligand>
        <name>4-CDP-2-C-methyl-D-erythritol 2-phosphate</name>
        <dbReference type="ChEBI" id="CHEBI:57919"/>
    </ligand>
</feature>
<name>A0AAE3VG55_9BACT</name>
<feature type="site" description="Transition state stabilizer" evidence="7">
    <location>
        <position position="35"/>
    </location>
</feature>
<dbReference type="InterPro" id="IPR003526">
    <property type="entry name" value="MECDP_synthase"/>
</dbReference>
<dbReference type="InterPro" id="IPR020555">
    <property type="entry name" value="MECDP_synthase_CS"/>
</dbReference>
<dbReference type="EMBL" id="JAUSVL010000001">
    <property type="protein sequence ID" value="MDQ0289564.1"/>
    <property type="molecule type" value="Genomic_DNA"/>
</dbReference>
<dbReference type="EC" id="4.6.1.12" evidence="3 7"/>
<comment type="cofactor">
    <cofactor evidence="7">
        <name>a divalent metal cation</name>
        <dbReference type="ChEBI" id="CHEBI:60240"/>
    </cofactor>
    <text evidence="7">Binds 1 divalent metal cation per subunit.</text>
</comment>
<comment type="catalytic activity">
    <reaction evidence="1 7 8">
        <text>4-CDP-2-C-methyl-D-erythritol 2-phosphate = 2-C-methyl-D-erythritol 2,4-cyclic diphosphate + CMP</text>
        <dbReference type="Rhea" id="RHEA:23864"/>
        <dbReference type="ChEBI" id="CHEBI:57919"/>
        <dbReference type="ChEBI" id="CHEBI:58483"/>
        <dbReference type="ChEBI" id="CHEBI:60377"/>
        <dbReference type="EC" id="4.6.1.12"/>
    </reaction>
</comment>
<dbReference type="Gene3D" id="3.30.1330.50">
    <property type="entry name" value="2-C-methyl-D-erythritol 2,4-cyclodiphosphate synthase"/>
    <property type="match status" value="1"/>
</dbReference>
<evidence type="ECO:0000256" key="8">
    <source>
        <dbReference type="RuleBase" id="RU004395"/>
    </source>
</evidence>
<keyword evidence="6 7" id="KW-0456">Lyase</keyword>
<comment type="caution">
    <text evidence="10">The sequence shown here is derived from an EMBL/GenBank/DDBJ whole genome shotgun (WGS) entry which is preliminary data.</text>
</comment>
<dbReference type="CDD" id="cd00554">
    <property type="entry name" value="MECDP_synthase"/>
    <property type="match status" value="1"/>
</dbReference>
<evidence type="ECO:0000256" key="3">
    <source>
        <dbReference type="ARBA" id="ARBA00012579"/>
    </source>
</evidence>
<feature type="binding site" evidence="7">
    <location>
        <position position="9"/>
    </location>
    <ligand>
        <name>a divalent metal cation</name>
        <dbReference type="ChEBI" id="CHEBI:60240"/>
    </ligand>
</feature>
<dbReference type="Proteomes" id="UP001238163">
    <property type="component" value="Unassembled WGS sequence"/>
</dbReference>
<gene>
    <name evidence="7" type="primary">ispF</name>
    <name evidence="10" type="ORF">J3R75_001671</name>
</gene>
<evidence type="ECO:0000256" key="5">
    <source>
        <dbReference type="ARBA" id="ARBA00023229"/>
    </source>
</evidence>
<evidence type="ECO:0000313" key="11">
    <source>
        <dbReference type="Proteomes" id="UP001238163"/>
    </source>
</evidence>
<dbReference type="NCBIfam" id="TIGR00151">
    <property type="entry name" value="ispF"/>
    <property type="match status" value="1"/>
</dbReference>
<comment type="caution">
    <text evidence="7">Lacks conserved residue(s) required for the propagation of feature annotation.</text>
</comment>
<feature type="site" description="Transition state stabilizer" evidence="7">
    <location>
        <position position="134"/>
    </location>
</feature>
<feature type="domain" description="2-C-methyl-D-erythritol 2,4-cyclodiphosphate synthase" evidence="9">
    <location>
        <begin position="2"/>
        <end position="155"/>
    </location>
</feature>
<dbReference type="HAMAP" id="MF_00107">
    <property type="entry name" value="IspF"/>
    <property type="match status" value="1"/>
</dbReference>
<evidence type="ECO:0000256" key="1">
    <source>
        <dbReference type="ARBA" id="ARBA00000200"/>
    </source>
</evidence>
<dbReference type="SUPFAM" id="SSF69765">
    <property type="entry name" value="IpsF-like"/>
    <property type="match status" value="1"/>
</dbReference>
<organism evidence="10 11">
    <name type="scientific">Oligosphaera ethanolica</name>
    <dbReference type="NCBI Taxonomy" id="760260"/>
    <lineage>
        <taxon>Bacteria</taxon>
        <taxon>Pseudomonadati</taxon>
        <taxon>Lentisphaerota</taxon>
        <taxon>Oligosphaeria</taxon>
        <taxon>Oligosphaerales</taxon>
        <taxon>Oligosphaeraceae</taxon>
        <taxon>Oligosphaera</taxon>
    </lineage>
</organism>
<comment type="subunit">
    <text evidence="7">Homotrimer.</text>
</comment>
<dbReference type="GO" id="GO:0008685">
    <property type="term" value="F:2-C-methyl-D-erythritol 2,4-cyclodiphosphate synthase activity"/>
    <property type="evidence" value="ECO:0007669"/>
    <property type="project" value="UniProtKB-UniRule"/>
</dbReference>
<dbReference type="InterPro" id="IPR036571">
    <property type="entry name" value="MECDP_synthase_sf"/>
</dbReference>
<dbReference type="PROSITE" id="PS01350">
    <property type="entry name" value="ISPF"/>
    <property type="match status" value="1"/>
</dbReference>
<evidence type="ECO:0000313" key="10">
    <source>
        <dbReference type="EMBL" id="MDQ0289564.1"/>
    </source>
</evidence>
<protein>
    <recommendedName>
        <fullName evidence="3 7">2-C-methyl-D-erythritol 2,4-cyclodiphosphate synthase</fullName>
        <shortName evidence="7">MECDP-synthase</shortName>
        <shortName evidence="7">MECPP-synthase</shortName>
        <shortName evidence="7">MECPS</shortName>
        <ecNumber evidence="3 7">4.6.1.12</ecNumber>
    </recommendedName>
</protein>
<feature type="binding site" evidence="7">
    <location>
        <begin position="35"/>
        <end position="36"/>
    </location>
    <ligand>
        <name>4-CDP-2-C-methyl-D-erythritol 2-phosphate</name>
        <dbReference type="ChEBI" id="CHEBI:57919"/>
    </ligand>
</feature>
<dbReference type="GO" id="GO:0019288">
    <property type="term" value="P:isopentenyl diphosphate biosynthetic process, methylerythritol 4-phosphate pathway"/>
    <property type="evidence" value="ECO:0007669"/>
    <property type="project" value="UniProtKB-UniRule"/>
</dbReference>
<keyword evidence="5 7" id="KW-0414">Isoprene biosynthesis</keyword>
<evidence type="ECO:0000256" key="7">
    <source>
        <dbReference type="HAMAP-Rule" id="MF_00107"/>
    </source>
</evidence>